<reference evidence="1" key="1">
    <citation type="submission" date="2023-04" db="EMBL/GenBank/DDBJ databases">
        <title>Candida boidinii NBRC 1967.</title>
        <authorList>
            <person name="Ichikawa N."/>
            <person name="Sato H."/>
            <person name="Tonouchi N."/>
        </authorList>
    </citation>
    <scope>NUCLEOTIDE SEQUENCE</scope>
    <source>
        <strain evidence="1">NBRC 1967</strain>
    </source>
</reference>
<sequence>MLFFGCRNSNEDYLYKEEWPEYSKILNENFEMINAFSRESSKKIYVQHKMIENSSKINELLNNGAFIYVCGDASRMARDVHSALVKILVDERKLSEEVATDMLKNFKVLNRYQEDVW</sequence>
<dbReference type="Proteomes" id="UP001165101">
    <property type="component" value="Unassembled WGS sequence"/>
</dbReference>
<evidence type="ECO:0000313" key="1">
    <source>
        <dbReference type="EMBL" id="GME99503.1"/>
    </source>
</evidence>
<keyword evidence="2" id="KW-1185">Reference proteome</keyword>
<accession>A0ACB5U0U8</accession>
<name>A0ACB5U0U8_CANBO</name>
<protein>
    <submittedName>
        <fullName evidence="1">Unnamed protein product</fullName>
    </submittedName>
</protein>
<proteinExistence type="predicted"/>
<evidence type="ECO:0000313" key="2">
    <source>
        <dbReference type="Proteomes" id="UP001165101"/>
    </source>
</evidence>
<dbReference type="EMBL" id="BSXV01004003">
    <property type="protein sequence ID" value="GME99503.1"/>
    <property type="molecule type" value="Genomic_DNA"/>
</dbReference>
<comment type="caution">
    <text evidence="1">The sequence shown here is derived from an EMBL/GenBank/DDBJ whole genome shotgun (WGS) entry which is preliminary data.</text>
</comment>
<gene>
    <name evidence="1" type="ORF">Cboi01_000531000</name>
</gene>
<organism evidence="1 2">
    <name type="scientific">Candida boidinii</name>
    <name type="common">Yeast</name>
    <dbReference type="NCBI Taxonomy" id="5477"/>
    <lineage>
        <taxon>Eukaryota</taxon>
        <taxon>Fungi</taxon>
        <taxon>Dikarya</taxon>
        <taxon>Ascomycota</taxon>
        <taxon>Saccharomycotina</taxon>
        <taxon>Pichiomycetes</taxon>
        <taxon>Pichiales</taxon>
        <taxon>Pichiaceae</taxon>
        <taxon>Ogataea</taxon>
        <taxon>Ogataea/Candida clade</taxon>
    </lineage>
</organism>